<dbReference type="Proteomes" id="UP000504636">
    <property type="component" value="Unplaced"/>
</dbReference>
<organism evidence="2">
    <name type="scientific">Mytilinidion resinicola</name>
    <dbReference type="NCBI Taxonomy" id="574789"/>
    <lineage>
        <taxon>Eukaryota</taxon>
        <taxon>Fungi</taxon>
        <taxon>Dikarya</taxon>
        <taxon>Ascomycota</taxon>
        <taxon>Pezizomycotina</taxon>
        <taxon>Dothideomycetes</taxon>
        <taxon>Pleosporomycetidae</taxon>
        <taxon>Mytilinidiales</taxon>
        <taxon>Mytilinidiaceae</taxon>
        <taxon>Mytilinidion</taxon>
    </lineage>
</organism>
<dbReference type="EMBL" id="MU003714">
    <property type="protein sequence ID" value="KAF2804242.1"/>
    <property type="molecule type" value="Genomic_DNA"/>
</dbReference>
<dbReference type="OrthoDB" id="3642840at2759"/>
<gene>
    <name evidence="2 4" type="ORF">BDZ99DRAFT_525835</name>
</gene>
<feature type="region of interest" description="Disordered" evidence="1">
    <location>
        <begin position="388"/>
        <end position="409"/>
    </location>
</feature>
<name>A0A6A6Y622_9PEZI</name>
<feature type="region of interest" description="Disordered" evidence="1">
    <location>
        <begin position="522"/>
        <end position="547"/>
    </location>
</feature>
<dbReference type="RefSeq" id="XP_033571206.1">
    <property type="nucleotide sequence ID" value="XM_033726062.1"/>
</dbReference>
<reference evidence="4" key="3">
    <citation type="submission" date="2025-04" db="UniProtKB">
        <authorList>
            <consortium name="RefSeq"/>
        </authorList>
    </citation>
    <scope>IDENTIFICATION</scope>
    <source>
        <strain evidence="4">CBS 304.34</strain>
    </source>
</reference>
<proteinExistence type="predicted"/>
<evidence type="ECO:0000256" key="1">
    <source>
        <dbReference type="SAM" id="MobiDB-lite"/>
    </source>
</evidence>
<feature type="compositionally biased region" description="Acidic residues" evidence="1">
    <location>
        <begin position="421"/>
        <end position="433"/>
    </location>
</feature>
<keyword evidence="3" id="KW-1185">Reference proteome</keyword>
<evidence type="ECO:0000313" key="2">
    <source>
        <dbReference type="EMBL" id="KAF2804242.1"/>
    </source>
</evidence>
<dbReference type="GeneID" id="54466955"/>
<dbReference type="AlphaFoldDB" id="A0A6A6Y622"/>
<reference evidence="4" key="2">
    <citation type="submission" date="2020-04" db="EMBL/GenBank/DDBJ databases">
        <authorList>
            <consortium name="NCBI Genome Project"/>
        </authorList>
    </citation>
    <scope>NUCLEOTIDE SEQUENCE</scope>
    <source>
        <strain evidence="4">CBS 304.34</strain>
    </source>
</reference>
<evidence type="ECO:0000313" key="3">
    <source>
        <dbReference type="Proteomes" id="UP000504636"/>
    </source>
</evidence>
<accession>A0A6A6Y622</accession>
<reference evidence="2 4" key="1">
    <citation type="journal article" date="2020" name="Stud. Mycol.">
        <title>101 Dothideomycetes genomes: a test case for predicting lifestyles and emergence of pathogens.</title>
        <authorList>
            <person name="Haridas S."/>
            <person name="Albert R."/>
            <person name="Binder M."/>
            <person name="Bloem J."/>
            <person name="Labutti K."/>
            <person name="Salamov A."/>
            <person name="Andreopoulos B."/>
            <person name="Baker S."/>
            <person name="Barry K."/>
            <person name="Bills G."/>
            <person name="Bluhm B."/>
            <person name="Cannon C."/>
            <person name="Castanera R."/>
            <person name="Culley D."/>
            <person name="Daum C."/>
            <person name="Ezra D."/>
            <person name="Gonzalez J."/>
            <person name="Henrissat B."/>
            <person name="Kuo A."/>
            <person name="Liang C."/>
            <person name="Lipzen A."/>
            <person name="Lutzoni F."/>
            <person name="Magnuson J."/>
            <person name="Mondo S."/>
            <person name="Nolan M."/>
            <person name="Ohm R."/>
            <person name="Pangilinan J."/>
            <person name="Park H.-J."/>
            <person name="Ramirez L."/>
            <person name="Alfaro M."/>
            <person name="Sun H."/>
            <person name="Tritt A."/>
            <person name="Yoshinaga Y."/>
            <person name="Zwiers L.-H."/>
            <person name="Turgeon B."/>
            <person name="Goodwin S."/>
            <person name="Spatafora J."/>
            <person name="Crous P."/>
            <person name="Grigoriev I."/>
        </authorList>
    </citation>
    <scope>NUCLEOTIDE SEQUENCE</scope>
    <source>
        <strain evidence="2 4">CBS 304.34</strain>
    </source>
</reference>
<protein>
    <submittedName>
        <fullName evidence="2 4">Uncharacterized protein</fullName>
    </submittedName>
</protein>
<evidence type="ECO:0000313" key="4">
    <source>
        <dbReference type="RefSeq" id="XP_033571206.1"/>
    </source>
</evidence>
<feature type="region of interest" description="Disordered" evidence="1">
    <location>
        <begin position="421"/>
        <end position="458"/>
    </location>
</feature>
<sequence>MSIRGAVNDGFLKSQASWNNFPGTFWPLLLRLKLGLFSGMIPQWQDNVAPRYCFILDRDYPTPERCRRSVRKRDKKNAKKTAKDVERPKVLTGAEIDYVGNVLHPKQDGKDDDEGPSNDEEIKEIERKGIWAVVQVKLRGSWGDIFEEGGKLGTDFRDKRAADGIYWLGHFLSRIFSVWVKDRRLVREDFFQKPSTVLMSTSTAPDPRQYLVRPYLGWSRSAPRSCFGTFQNQMTDIQLLSVLCQNNDDHGNQTPALIFSTVVARLAFPTSDTPTSPTEVKLWREPRLPAVSPRIGSCRVLQNIFRLMGTTDVDLLLFRRLTMKPVMGVMKQSKTKIQVPIQRTIYRRWTYSLKTSDSAKTDSGFRPSCAKRVTFSVFGWLSQIPPSSSYCSTRNNDEHDTSTDPPAPVFCYLEVNNEADDGDDEAEQEEDTGTESAYDEPPKTTSALQPRVRRLQGPSVDAISGTYWPSTSDPAKIGSMKRVTRSVFERLSHFFDTTDDEHNSTLTSLSLVAEAHHVEGDVYADRSGTTASDEEFFSEEPPPSDRH</sequence>